<evidence type="ECO:0000313" key="2">
    <source>
        <dbReference type="Proteomes" id="UP001595579"/>
    </source>
</evidence>
<reference evidence="2" key="1">
    <citation type="journal article" date="2019" name="Int. J. Syst. Evol. Microbiol.">
        <title>The Global Catalogue of Microorganisms (GCM) 10K type strain sequencing project: providing services to taxonomists for standard genome sequencing and annotation.</title>
        <authorList>
            <consortium name="The Broad Institute Genomics Platform"/>
            <consortium name="The Broad Institute Genome Sequencing Center for Infectious Disease"/>
            <person name="Wu L."/>
            <person name="Ma J."/>
        </authorList>
    </citation>
    <scope>NUCLEOTIDE SEQUENCE [LARGE SCALE GENOMIC DNA]</scope>
    <source>
        <strain evidence="2">CECT 7698</strain>
    </source>
</reference>
<sequence length="115" mass="12958">MSMHDAVIDFGAHPNPITITNNSTISDDGYISKYEYLNRLDDQMIKAIFACIDFGVVLSVIMYLSQLLRDSDAPGLDEKFMPFIRENNSIADKVYGGPIGFGNRYYSRVNSHARI</sequence>
<organism evidence="1 2">
    <name type="scientific">Litchfieldella rifensis</name>
    <dbReference type="NCBI Taxonomy" id="762643"/>
    <lineage>
        <taxon>Bacteria</taxon>
        <taxon>Pseudomonadati</taxon>
        <taxon>Pseudomonadota</taxon>
        <taxon>Gammaproteobacteria</taxon>
        <taxon>Oceanospirillales</taxon>
        <taxon>Halomonadaceae</taxon>
        <taxon>Litchfieldella</taxon>
    </lineage>
</organism>
<accession>A0ABV7LJE9</accession>
<evidence type="ECO:0000313" key="1">
    <source>
        <dbReference type="EMBL" id="MFC3282632.1"/>
    </source>
</evidence>
<gene>
    <name evidence="1" type="ORF">ACFOEV_03305</name>
</gene>
<proteinExistence type="predicted"/>
<dbReference type="EMBL" id="JBHRUG010000007">
    <property type="protein sequence ID" value="MFC3282632.1"/>
    <property type="molecule type" value="Genomic_DNA"/>
</dbReference>
<dbReference type="RefSeq" id="WP_386771578.1">
    <property type="nucleotide sequence ID" value="NZ_JBHRUG010000007.1"/>
</dbReference>
<comment type="caution">
    <text evidence="1">The sequence shown here is derived from an EMBL/GenBank/DDBJ whole genome shotgun (WGS) entry which is preliminary data.</text>
</comment>
<keyword evidence="2" id="KW-1185">Reference proteome</keyword>
<dbReference type="Proteomes" id="UP001595579">
    <property type="component" value="Unassembled WGS sequence"/>
</dbReference>
<protein>
    <submittedName>
        <fullName evidence="1">Uncharacterized protein</fullName>
    </submittedName>
</protein>
<name>A0ABV7LJE9_9GAMM</name>